<name>A0AAW9WF97_9FIRM</name>
<dbReference type="PANTHER" id="PTHR11559">
    <property type="entry name" value="CARBOXYLESTERASE"/>
    <property type="match status" value="1"/>
</dbReference>
<dbReference type="RefSeq" id="WP_055650550.1">
    <property type="nucleotide sequence ID" value="NZ_CZAZ01000013.1"/>
</dbReference>
<dbReference type="InterPro" id="IPR019826">
    <property type="entry name" value="Carboxylesterase_B_AS"/>
</dbReference>
<dbReference type="GO" id="GO:0016787">
    <property type="term" value="F:hydrolase activity"/>
    <property type="evidence" value="ECO:0007669"/>
    <property type="project" value="UniProtKB-KW"/>
</dbReference>
<keyword evidence="2 3" id="KW-0378">Hydrolase</keyword>
<dbReference type="InterPro" id="IPR050309">
    <property type="entry name" value="Type-B_Carboxylest/Lipase"/>
</dbReference>
<dbReference type="EC" id="3.1.1.-" evidence="3"/>
<accession>A0AAW9WF97</accession>
<dbReference type="InterPro" id="IPR002018">
    <property type="entry name" value="CarbesteraseB"/>
</dbReference>
<protein>
    <recommendedName>
        <fullName evidence="3">Carboxylic ester hydrolase</fullName>
        <ecNumber evidence="3">3.1.1.-</ecNumber>
    </recommendedName>
</protein>
<dbReference type="PROSITE" id="PS00122">
    <property type="entry name" value="CARBOXYLESTERASE_B_1"/>
    <property type="match status" value="1"/>
</dbReference>
<organism evidence="5 6">
    <name type="scientific">Hungatella hathewayi</name>
    <dbReference type="NCBI Taxonomy" id="154046"/>
    <lineage>
        <taxon>Bacteria</taxon>
        <taxon>Bacillati</taxon>
        <taxon>Bacillota</taxon>
        <taxon>Clostridia</taxon>
        <taxon>Lachnospirales</taxon>
        <taxon>Lachnospiraceae</taxon>
        <taxon>Hungatella</taxon>
    </lineage>
</organism>
<evidence type="ECO:0000256" key="2">
    <source>
        <dbReference type="ARBA" id="ARBA00022801"/>
    </source>
</evidence>
<dbReference type="Pfam" id="PF00135">
    <property type="entry name" value="COesterase"/>
    <property type="match status" value="1"/>
</dbReference>
<gene>
    <name evidence="5" type="ORF">GNE07_10190</name>
</gene>
<evidence type="ECO:0000313" key="6">
    <source>
        <dbReference type="Proteomes" id="UP000434223"/>
    </source>
</evidence>
<sequence length="542" mass="60765">MAKNFRYDDVPIVNTTSGKLKGYFWEGEYIFKGIPYAQAKRFQMPEDVTPWEGIKEVTSYGFVCPLLTSETPNGELLVPHRYWPTNENCQNLNIWTESLSPEARKPVVVWLHGGGYSAGSAIEQVAYDGFNLCMEGNIVVITLNHRLNILGYLDLSPFGEKYANSGNAGHADIVAALKWIHHNITAFGGDPDNITVFGQSGGSMKVADLMQIPAADGLFHKGLMMSGSAAEYIQPECHTMPLWKLLGMRHDENGRFLAGGHGDGTSIVTALLKELNIDNVEQLETLPYDELAKAYIKVSPTVIQEGGYIGGGPQRSDYYYGAPLDVGFREHAYEIPLMIGTVFGEVTFNPPEFNKYELTNEEIREIIAKTYGEYTDEVIEAFSKAYPGKNPTDVLSLDRFLRQPSKKIAKMHADGKQAPTYIYNFTLDFPFQNGKTAWHCSDLPFIFNNTDKVEVCNIPGISDKLEKQISGALIAFARTGCPEHEDLPAWPPVTPENIPTMIYDRTCEVRYNYDDELHALIDRILQPFNLINLVFQDQNFQH</sequence>
<comment type="caution">
    <text evidence="5">The sequence shown here is derived from an EMBL/GenBank/DDBJ whole genome shotgun (WGS) entry which is preliminary data.</text>
</comment>
<proteinExistence type="inferred from homology"/>
<dbReference type="EMBL" id="WNME01000005">
    <property type="protein sequence ID" value="MUB63431.1"/>
    <property type="molecule type" value="Genomic_DNA"/>
</dbReference>
<comment type="similarity">
    <text evidence="1 3">Belongs to the type-B carboxylesterase/lipase family.</text>
</comment>
<dbReference type="SUPFAM" id="SSF53474">
    <property type="entry name" value="alpha/beta-Hydrolases"/>
    <property type="match status" value="1"/>
</dbReference>
<evidence type="ECO:0000259" key="4">
    <source>
        <dbReference type="Pfam" id="PF00135"/>
    </source>
</evidence>
<dbReference type="InterPro" id="IPR029058">
    <property type="entry name" value="AB_hydrolase_fold"/>
</dbReference>
<dbReference type="Gene3D" id="3.40.50.1820">
    <property type="entry name" value="alpha/beta hydrolase"/>
    <property type="match status" value="1"/>
</dbReference>
<feature type="domain" description="Carboxylesterase type B" evidence="4">
    <location>
        <begin position="10"/>
        <end position="506"/>
    </location>
</feature>
<evidence type="ECO:0000313" key="5">
    <source>
        <dbReference type="EMBL" id="MUB63431.1"/>
    </source>
</evidence>
<dbReference type="Proteomes" id="UP000434223">
    <property type="component" value="Unassembled WGS sequence"/>
</dbReference>
<evidence type="ECO:0000256" key="3">
    <source>
        <dbReference type="RuleBase" id="RU361235"/>
    </source>
</evidence>
<evidence type="ECO:0000256" key="1">
    <source>
        <dbReference type="ARBA" id="ARBA00005964"/>
    </source>
</evidence>
<dbReference type="AlphaFoldDB" id="A0AAW9WF97"/>
<reference evidence="5 6" key="1">
    <citation type="submission" date="2019-09" db="EMBL/GenBank/DDBJ databases">
        <title>Draft genome sequencing of Hungatella hathewayi 123Y-2.</title>
        <authorList>
            <person name="Lv Q."/>
            <person name="Li S."/>
        </authorList>
    </citation>
    <scope>NUCLEOTIDE SEQUENCE [LARGE SCALE GENOMIC DNA]</scope>
    <source>
        <strain evidence="5 6">123Y-2</strain>
    </source>
</reference>